<feature type="region of interest" description="Disordered" evidence="1">
    <location>
        <begin position="160"/>
        <end position="192"/>
    </location>
</feature>
<evidence type="ECO:0000313" key="2">
    <source>
        <dbReference type="EMBL" id="KAG2380437.1"/>
    </source>
</evidence>
<dbReference type="EMBL" id="JABFOF010000009">
    <property type="protein sequence ID" value="KAG2380437.1"/>
    <property type="molecule type" value="Genomic_DNA"/>
</dbReference>
<organism evidence="2 3">
    <name type="scientific">Phaseolus angularis</name>
    <name type="common">Azuki bean</name>
    <name type="synonym">Vigna angularis</name>
    <dbReference type="NCBI Taxonomy" id="3914"/>
    <lineage>
        <taxon>Eukaryota</taxon>
        <taxon>Viridiplantae</taxon>
        <taxon>Streptophyta</taxon>
        <taxon>Embryophyta</taxon>
        <taxon>Tracheophyta</taxon>
        <taxon>Spermatophyta</taxon>
        <taxon>Magnoliopsida</taxon>
        <taxon>eudicotyledons</taxon>
        <taxon>Gunneridae</taxon>
        <taxon>Pentapetalae</taxon>
        <taxon>rosids</taxon>
        <taxon>fabids</taxon>
        <taxon>Fabales</taxon>
        <taxon>Fabaceae</taxon>
        <taxon>Papilionoideae</taxon>
        <taxon>50 kb inversion clade</taxon>
        <taxon>NPAAA clade</taxon>
        <taxon>indigoferoid/millettioid clade</taxon>
        <taxon>Phaseoleae</taxon>
        <taxon>Vigna</taxon>
    </lineage>
</organism>
<reference evidence="2 3" key="1">
    <citation type="submission" date="2020-05" db="EMBL/GenBank/DDBJ databases">
        <title>Vigna angularis (adzuki bean) Var. LongXiaoDou No. 4 denovo assembly.</title>
        <authorList>
            <person name="Xiang H."/>
        </authorList>
    </citation>
    <scope>NUCLEOTIDE SEQUENCE [LARGE SCALE GENOMIC DNA]</scope>
    <source>
        <tissue evidence="2">Leaf</tissue>
    </source>
</reference>
<dbReference type="AlphaFoldDB" id="A0A8T0JTA8"/>
<sequence length="515" mass="57578">MDSSTIIEMNRLLGKGHVERIRMTPFRWCLHILSPLEVNLKLLKVMVCQWAGHDISFRVSQQLVPFFVFDVFMSTCLEIGGLDIAFDESVVGLIGEMFNPKTTTLKDLIDMFNVIVQDKNIEVDVDVPAHIAMVPLNLEWYVSNQDRELPEIRAAFHMDDEGMGEGSLAERSRVEEDDDESSDDGTWEAGAEERMRKNNRDIIALNAKIEVLKRELIEICQTPIFNEEATCGTDEEVGGGRDEAPAGGGDEDPAGGGDCGFEEEAADGAAEDPTSEFNEVGGDDETAHEDEKVSTWEAVPLVISPFCSYVGDPTSTADVEQLYNAVSDDFANCAAHGSMKKTNLVVLEKMMAFELWATGIQMEFEIRVACDIINGEDLAIWVVRFSFLCFWVLVFDLLIVTLMVVAMEVALDGCHGSLQAQLHGGMVTLDDFYGGGGIRLFMPFFHDDHWWCYSVKLSTLQIFVIDSLGRGIRDQKRIDTALEDLLGIRKKYVCEWLLNNDNIRRMEALAEYGML</sequence>
<evidence type="ECO:0008006" key="4">
    <source>
        <dbReference type="Google" id="ProtNLM"/>
    </source>
</evidence>
<proteinExistence type="predicted"/>
<feature type="compositionally biased region" description="Acidic residues" evidence="1">
    <location>
        <begin position="260"/>
        <end position="274"/>
    </location>
</feature>
<feature type="region of interest" description="Disordered" evidence="1">
    <location>
        <begin position="230"/>
        <end position="291"/>
    </location>
</feature>
<evidence type="ECO:0000313" key="3">
    <source>
        <dbReference type="Proteomes" id="UP000743370"/>
    </source>
</evidence>
<name>A0A8T0JTA8_PHAAN</name>
<protein>
    <recommendedName>
        <fullName evidence="4">Ubiquitin-like protease family profile domain-containing protein</fullName>
    </recommendedName>
</protein>
<feature type="compositionally biased region" description="Acidic residues" evidence="1">
    <location>
        <begin position="175"/>
        <end position="186"/>
    </location>
</feature>
<evidence type="ECO:0000256" key="1">
    <source>
        <dbReference type="SAM" id="MobiDB-lite"/>
    </source>
</evidence>
<comment type="caution">
    <text evidence="2">The sequence shown here is derived from an EMBL/GenBank/DDBJ whole genome shotgun (WGS) entry which is preliminary data.</text>
</comment>
<accession>A0A8T0JTA8</accession>
<dbReference type="Proteomes" id="UP000743370">
    <property type="component" value="Unassembled WGS sequence"/>
</dbReference>
<gene>
    <name evidence="2" type="ORF">HKW66_Vig0172160</name>
</gene>